<proteinExistence type="predicted"/>
<dbReference type="AlphaFoldDB" id="A0A2B7Z1C4"/>
<organism evidence="1 2">
    <name type="scientific">Polytolypa hystricis (strain UAMH7299)</name>
    <dbReference type="NCBI Taxonomy" id="1447883"/>
    <lineage>
        <taxon>Eukaryota</taxon>
        <taxon>Fungi</taxon>
        <taxon>Dikarya</taxon>
        <taxon>Ascomycota</taxon>
        <taxon>Pezizomycotina</taxon>
        <taxon>Eurotiomycetes</taxon>
        <taxon>Eurotiomycetidae</taxon>
        <taxon>Onygenales</taxon>
        <taxon>Onygenales incertae sedis</taxon>
        <taxon>Polytolypa</taxon>
    </lineage>
</organism>
<dbReference type="PANTHER" id="PTHR37535">
    <property type="entry name" value="FLUG DOMAIN PROTEIN"/>
    <property type="match status" value="1"/>
</dbReference>
<accession>A0A2B7Z1C4</accession>
<name>A0A2B7Z1C4_POLH7</name>
<evidence type="ECO:0000313" key="2">
    <source>
        <dbReference type="Proteomes" id="UP000224634"/>
    </source>
</evidence>
<evidence type="ECO:0000313" key="1">
    <source>
        <dbReference type="EMBL" id="PGH27131.1"/>
    </source>
</evidence>
<keyword evidence="2" id="KW-1185">Reference proteome</keyword>
<dbReference type="PANTHER" id="PTHR37535:SF3">
    <property type="entry name" value="FLUG DOMAIN-CONTAINING PROTEIN"/>
    <property type="match status" value="1"/>
</dbReference>
<protein>
    <submittedName>
        <fullName evidence="1">Uncharacterized protein</fullName>
    </submittedName>
</protein>
<reference evidence="1 2" key="1">
    <citation type="submission" date="2017-10" db="EMBL/GenBank/DDBJ databases">
        <title>Comparative genomics in systemic dimorphic fungi from Ajellomycetaceae.</title>
        <authorList>
            <person name="Munoz J.F."/>
            <person name="Mcewen J.G."/>
            <person name="Clay O.K."/>
            <person name="Cuomo C.A."/>
        </authorList>
    </citation>
    <scope>NUCLEOTIDE SEQUENCE [LARGE SCALE GENOMIC DNA]</scope>
    <source>
        <strain evidence="1 2">UAMH7299</strain>
    </source>
</reference>
<gene>
    <name evidence="1" type="ORF">AJ80_01087</name>
</gene>
<dbReference type="OrthoDB" id="4201960at2759"/>
<dbReference type="EMBL" id="PDNA01000009">
    <property type="protein sequence ID" value="PGH27131.1"/>
    <property type="molecule type" value="Genomic_DNA"/>
</dbReference>
<dbReference type="Proteomes" id="UP000224634">
    <property type="component" value="Unassembled WGS sequence"/>
</dbReference>
<sequence>MAEPFRGLTLRRHSNLWQALLAKLQQDLEDGPECTKLNDRITNLTEKIRTTSLDKHRQELEELDMWQRRLPKERKPGFAEEDDHTLSHHGTLFDRVAHLMPERRRLASLLPLPVPLRSPEGRQALKDMIAICRQKNSVPDHPALKANNDCCPVAKCSILLDGQSTKSASEGWNHIYRCLKRSLQKQHGFGALCFICHRRITDKIEFEQHCQYYLDHPQTIPLQYGFLEFRGMLASPGYCPGCLQDTTKPASDRMKPFLNT</sequence>
<comment type="caution">
    <text evidence="1">The sequence shown here is derived from an EMBL/GenBank/DDBJ whole genome shotgun (WGS) entry which is preliminary data.</text>
</comment>
<dbReference type="STRING" id="1447883.A0A2B7Z1C4"/>